<dbReference type="EMBL" id="JANAWD010000143">
    <property type="protein sequence ID" value="KAJ3485738.1"/>
    <property type="molecule type" value="Genomic_DNA"/>
</dbReference>
<evidence type="ECO:0000256" key="2">
    <source>
        <dbReference type="ARBA" id="ARBA00008335"/>
    </source>
</evidence>
<reference evidence="8" key="1">
    <citation type="submission" date="2022-07" db="EMBL/GenBank/DDBJ databases">
        <title>Genome Sequence of Physisporinus lineatus.</title>
        <authorList>
            <person name="Buettner E."/>
        </authorList>
    </citation>
    <scope>NUCLEOTIDE SEQUENCE</scope>
    <source>
        <strain evidence="8">VT162</strain>
    </source>
</reference>
<protein>
    <recommendedName>
        <fullName evidence="10">Major facilitator superfamily (MFS) profile domain-containing protein</fullName>
    </recommendedName>
</protein>
<accession>A0AAD5V4D8</accession>
<feature type="transmembrane region" description="Helical" evidence="7">
    <location>
        <begin position="334"/>
        <end position="354"/>
    </location>
</feature>
<evidence type="ECO:0000256" key="7">
    <source>
        <dbReference type="SAM" id="Phobius"/>
    </source>
</evidence>
<feature type="transmembrane region" description="Helical" evidence="7">
    <location>
        <begin position="429"/>
        <end position="446"/>
    </location>
</feature>
<evidence type="ECO:0000256" key="6">
    <source>
        <dbReference type="ARBA" id="ARBA00023136"/>
    </source>
</evidence>
<evidence type="ECO:0000313" key="8">
    <source>
        <dbReference type="EMBL" id="KAJ3485738.1"/>
    </source>
</evidence>
<feature type="transmembrane region" description="Helical" evidence="7">
    <location>
        <begin position="374"/>
        <end position="393"/>
    </location>
</feature>
<sequence length="519" mass="55869">MHPERPDFDASPLTPVVSLHKEDGVSHGTIGGLVSGAGPSVVAKGVFLGSALEVIESTSSLDLSLSASSNTGRIHKRTEVHHSRSSLGVPPAAVQEEDIELTILHPERLSIDIIPNSSEPFQGPGDGVVGPSLPTSIAPSVRFEEETNSTAPVLSPAEKAHRVRRGRLHFAALCWVLFLEGWNDGSTGPLLPTVQRFYNIGFAIVSLLFVCNTVGFISGALMNIYLNDRFGFGKVGQPSRVRAVLQLAAYAVLSPGGPFPLMCIAFVMSGFGISLQNAQANGFVGSIQTNASTNFGFLHASYGEHCGIRVITLKVGGRVTDQCIYLYIHWSFHYLISAGIALSNVGFLFLVFRFRNQDGWIVTFIEQKRGGGASAGYISSGFFGGLMIGRIALMWLNRKIGERRVMFLYAFLAIQFEVTIWVVPSLIQNAVAVACIGLLLGPMYPIMMNHCTSALPKWLFTACVGWIAGFGQAGSAVLPFITGVLAAKFGIGSLQPLIVSMMSTMIVIWALIPRVRRVD</sequence>
<dbReference type="SUPFAM" id="SSF103473">
    <property type="entry name" value="MFS general substrate transporter"/>
    <property type="match status" value="1"/>
</dbReference>
<name>A0AAD5V4D8_9APHY</name>
<dbReference type="GO" id="GO:0016020">
    <property type="term" value="C:membrane"/>
    <property type="evidence" value="ECO:0007669"/>
    <property type="project" value="TreeGrafter"/>
</dbReference>
<comment type="subcellular location">
    <subcellularLocation>
        <location evidence="1">Endomembrane system</location>
        <topology evidence="1">Multi-pass membrane protein</topology>
    </subcellularLocation>
</comment>
<feature type="transmembrane region" description="Helical" evidence="7">
    <location>
        <begin position="405"/>
        <end position="423"/>
    </location>
</feature>
<comment type="similarity">
    <text evidence="2">Belongs to the major facilitator superfamily.</text>
</comment>
<dbReference type="PANTHER" id="PTHR23514:SF3">
    <property type="entry name" value="BYPASS OF STOP CODON PROTEIN 6"/>
    <property type="match status" value="1"/>
</dbReference>
<organism evidence="8 9">
    <name type="scientific">Meripilus lineatus</name>
    <dbReference type="NCBI Taxonomy" id="2056292"/>
    <lineage>
        <taxon>Eukaryota</taxon>
        <taxon>Fungi</taxon>
        <taxon>Dikarya</taxon>
        <taxon>Basidiomycota</taxon>
        <taxon>Agaricomycotina</taxon>
        <taxon>Agaricomycetes</taxon>
        <taxon>Polyporales</taxon>
        <taxon>Meripilaceae</taxon>
        <taxon>Meripilus</taxon>
    </lineage>
</organism>
<keyword evidence="6 7" id="KW-0472">Membrane</keyword>
<dbReference type="InterPro" id="IPR036259">
    <property type="entry name" value="MFS_trans_sf"/>
</dbReference>
<evidence type="ECO:0000313" key="9">
    <source>
        <dbReference type="Proteomes" id="UP001212997"/>
    </source>
</evidence>
<feature type="transmembrane region" description="Helical" evidence="7">
    <location>
        <begin position="493"/>
        <end position="512"/>
    </location>
</feature>
<evidence type="ECO:0000256" key="5">
    <source>
        <dbReference type="ARBA" id="ARBA00022989"/>
    </source>
</evidence>
<keyword evidence="4 7" id="KW-0812">Transmembrane</keyword>
<feature type="transmembrane region" description="Helical" evidence="7">
    <location>
        <begin position="458"/>
        <end position="481"/>
    </location>
</feature>
<comment type="caution">
    <text evidence="8">The sequence shown here is derived from an EMBL/GenBank/DDBJ whole genome shotgun (WGS) entry which is preliminary data.</text>
</comment>
<feature type="transmembrane region" description="Helical" evidence="7">
    <location>
        <begin position="202"/>
        <end position="226"/>
    </location>
</feature>
<keyword evidence="3" id="KW-0813">Transport</keyword>
<dbReference type="Gene3D" id="1.20.1250.20">
    <property type="entry name" value="MFS general substrate transporter like domains"/>
    <property type="match status" value="1"/>
</dbReference>
<evidence type="ECO:0000256" key="4">
    <source>
        <dbReference type="ARBA" id="ARBA00022692"/>
    </source>
</evidence>
<evidence type="ECO:0008006" key="10">
    <source>
        <dbReference type="Google" id="ProtNLM"/>
    </source>
</evidence>
<gene>
    <name evidence="8" type="ORF">NLI96_g4735</name>
</gene>
<keyword evidence="5 7" id="KW-1133">Transmembrane helix</keyword>
<evidence type="ECO:0000256" key="1">
    <source>
        <dbReference type="ARBA" id="ARBA00004127"/>
    </source>
</evidence>
<dbReference type="AlphaFoldDB" id="A0AAD5V4D8"/>
<proteinExistence type="inferred from homology"/>
<dbReference type="Proteomes" id="UP001212997">
    <property type="component" value="Unassembled WGS sequence"/>
</dbReference>
<dbReference type="GO" id="GO:0012505">
    <property type="term" value="C:endomembrane system"/>
    <property type="evidence" value="ECO:0007669"/>
    <property type="project" value="UniProtKB-SubCell"/>
</dbReference>
<keyword evidence="9" id="KW-1185">Reference proteome</keyword>
<dbReference type="InterPro" id="IPR051788">
    <property type="entry name" value="MFS_Transporter"/>
</dbReference>
<dbReference type="PANTHER" id="PTHR23514">
    <property type="entry name" value="BYPASS OF STOP CODON PROTEIN 6"/>
    <property type="match status" value="1"/>
</dbReference>
<evidence type="ECO:0000256" key="3">
    <source>
        <dbReference type="ARBA" id="ARBA00022448"/>
    </source>
</evidence>